<organism evidence="1 2">
    <name type="scientific">Phaeodactylibacter luteus</name>
    <dbReference type="NCBI Taxonomy" id="1564516"/>
    <lineage>
        <taxon>Bacteria</taxon>
        <taxon>Pseudomonadati</taxon>
        <taxon>Bacteroidota</taxon>
        <taxon>Saprospiria</taxon>
        <taxon>Saprospirales</taxon>
        <taxon>Haliscomenobacteraceae</taxon>
        <taxon>Phaeodactylibacter</taxon>
    </lineage>
</organism>
<sequence length="153" mass="17300">MSKKKPRIIPEKIHLVSTQIFKANLDTADSFLEDPQKLSRFNFGIAKEMAFDLERTMARFRLYFTLEAQDDNDEPLGVKVEYGIEFHFKVENLSDFTREDGDGALQLDAAMGATLLGIAFSTARGIIFERTRGTFFDGVILPVVDPFKVLEAD</sequence>
<keyword evidence="2" id="KW-1185">Reference proteome</keyword>
<evidence type="ECO:0000313" key="1">
    <source>
        <dbReference type="EMBL" id="TXB68337.1"/>
    </source>
</evidence>
<dbReference type="EMBL" id="VOOR01000004">
    <property type="protein sequence ID" value="TXB68337.1"/>
    <property type="molecule type" value="Genomic_DNA"/>
</dbReference>
<evidence type="ECO:0000313" key="2">
    <source>
        <dbReference type="Proteomes" id="UP000321580"/>
    </source>
</evidence>
<gene>
    <name evidence="1" type="ORF">FRY97_02865</name>
</gene>
<name>A0A5C6S1N5_9BACT</name>
<proteinExistence type="predicted"/>
<dbReference type="AlphaFoldDB" id="A0A5C6S1N5"/>
<comment type="caution">
    <text evidence="1">The sequence shown here is derived from an EMBL/GenBank/DDBJ whole genome shotgun (WGS) entry which is preliminary data.</text>
</comment>
<dbReference type="Proteomes" id="UP000321580">
    <property type="component" value="Unassembled WGS sequence"/>
</dbReference>
<dbReference type="RefSeq" id="WP_147165917.1">
    <property type="nucleotide sequence ID" value="NZ_VOOR01000004.1"/>
</dbReference>
<accession>A0A5C6S1N5</accession>
<dbReference type="OrthoDB" id="1349564at2"/>
<protein>
    <submittedName>
        <fullName evidence="1">Uncharacterized protein</fullName>
    </submittedName>
</protein>
<reference evidence="1 2" key="1">
    <citation type="submission" date="2019-08" db="EMBL/GenBank/DDBJ databases">
        <title>Genome of Phaeodactylibacter luteus.</title>
        <authorList>
            <person name="Bowman J.P."/>
        </authorList>
    </citation>
    <scope>NUCLEOTIDE SEQUENCE [LARGE SCALE GENOMIC DNA]</scope>
    <source>
        <strain evidence="1 2">KCTC 42180</strain>
    </source>
</reference>